<dbReference type="AlphaFoldDB" id="A0A6C0AWW5"/>
<evidence type="ECO:0000256" key="1">
    <source>
        <dbReference type="SAM" id="MobiDB-lite"/>
    </source>
</evidence>
<sequence>MEISKYLVLTFLVSIIAFFVLRSRGDTILESFGGEGIDNSVCDELYPDRKAGRLRNNTCYYEYENAKSCKDVGKDSWKKCKTSHGDRNSGNIDSGRYIRKDNGDKQFCEWETDSNASTDSDGSCKTDFTESETDEEPEELPYGCVNPKYREYIVDVNALDSSKTHRHNDSKCGAGLYKAMCDDSRALPDKQAPSDYPNKNSAACVPSDYEVRCKDPNANPAGDPNWPGYADDNLCSYDFIQKPVLIIRQDNYYVELFVPKSGLNTYNEKNGTKYSENNDGISTIFNDISAKTYNIVFGGNTFSIESTKMPIYQQGVWSNEYIDPLIIDNTSPYLVLVLEQLKSVSNKSEFGISGDFYTYDFVLNEMEEIPICFINSNTKFDMNNNVSNEDKPITYRIENVNDQLKCVQQQWIKNTESDSNGCSEAQMKTGISTSADAAVSKKESSKYIHDFSGNLATYKMEQSKCKETRYIPFGPPLYHDDLNKCPANYTDCSGKYVAEPPAPVVKKIECINTPPDDTNSRWLQMLAQNAV</sequence>
<proteinExistence type="predicted"/>
<feature type="region of interest" description="Disordered" evidence="1">
    <location>
        <begin position="112"/>
        <end position="141"/>
    </location>
</feature>
<protein>
    <submittedName>
        <fullName evidence="2">Uncharacterized protein</fullName>
    </submittedName>
</protein>
<feature type="compositionally biased region" description="Acidic residues" evidence="1">
    <location>
        <begin position="129"/>
        <end position="139"/>
    </location>
</feature>
<reference evidence="2" key="1">
    <citation type="journal article" date="2020" name="Nature">
        <title>Giant virus diversity and host interactions through global metagenomics.</title>
        <authorList>
            <person name="Schulz F."/>
            <person name="Roux S."/>
            <person name="Paez-Espino D."/>
            <person name="Jungbluth S."/>
            <person name="Walsh D.A."/>
            <person name="Denef V.J."/>
            <person name="McMahon K.D."/>
            <person name="Konstantinidis K.T."/>
            <person name="Eloe-Fadrosh E.A."/>
            <person name="Kyrpides N.C."/>
            <person name="Woyke T."/>
        </authorList>
    </citation>
    <scope>NUCLEOTIDE SEQUENCE</scope>
    <source>
        <strain evidence="2">GVMAG-S-ERX555961-36</strain>
    </source>
</reference>
<name>A0A6C0AWW5_9ZZZZ</name>
<evidence type="ECO:0000313" key="2">
    <source>
        <dbReference type="EMBL" id="QHS83840.1"/>
    </source>
</evidence>
<organism evidence="2">
    <name type="scientific">viral metagenome</name>
    <dbReference type="NCBI Taxonomy" id="1070528"/>
    <lineage>
        <taxon>unclassified sequences</taxon>
        <taxon>metagenomes</taxon>
        <taxon>organismal metagenomes</taxon>
    </lineage>
</organism>
<dbReference type="EMBL" id="MN738766">
    <property type="protein sequence ID" value="QHS83840.1"/>
    <property type="molecule type" value="Genomic_DNA"/>
</dbReference>
<accession>A0A6C0AWW5</accession>